<evidence type="ECO:0000256" key="1">
    <source>
        <dbReference type="SAM" id="MobiDB-lite"/>
    </source>
</evidence>
<accession>A0A5D3D8A9</accession>
<evidence type="ECO:0000313" key="3">
    <source>
        <dbReference type="Proteomes" id="UP000321947"/>
    </source>
</evidence>
<organism evidence="2 3">
    <name type="scientific">Cucumis melo var. makuwa</name>
    <name type="common">Oriental melon</name>
    <dbReference type="NCBI Taxonomy" id="1194695"/>
    <lineage>
        <taxon>Eukaryota</taxon>
        <taxon>Viridiplantae</taxon>
        <taxon>Streptophyta</taxon>
        <taxon>Embryophyta</taxon>
        <taxon>Tracheophyta</taxon>
        <taxon>Spermatophyta</taxon>
        <taxon>Magnoliopsida</taxon>
        <taxon>eudicotyledons</taxon>
        <taxon>Gunneridae</taxon>
        <taxon>Pentapetalae</taxon>
        <taxon>rosids</taxon>
        <taxon>fabids</taxon>
        <taxon>Cucurbitales</taxon>
        <taxon>Cucurbitaceae</taxon>
        <taxon>Benincaseae</taxon>
        <taxon>Cucumis</taxon>
    </lineage>
</organism>
<comment type="caution">
    <text evidence="2">The sequence shown here is derived from an EMBL/GenBank/DDBJ whole genome shotgun (WGS) entry which is preliminary data.</text>
</comment>
<sequence>MSRHYTFTWSHEVIMGWGVTSCTNRAQESNKISNNPYDPIEQNVEESMFDRYAHWLAYHFMPTPSTVDGLRIETRAPMTANMDWSDFSKLVEATMRVERCLADEEKNKRLKSSHYDQSTSSAQGKERCSENRRFALGVHH</sequence>
<dbReference type="AlphaFoldDB" id="A0A5D3D8A9"/>
<protein>
    <recommendedName>
        <fullName evidence="4">Retrotransposon protein</fullName>
    </recommendedName>
</protein>
<reference evidence="2 3" key="1">
    <citation type="submission" date="2019-08" db="EMBL/GenBank/DDBJ databases">
        <title>Draft genome sequences of two oriental melons (Cucumis melo L. var makuwa).</title>
        <authorList>
            <person name="Kwon S.-Y."/>
        </authorList>
    </citation>
    <scope>NUCLEOTIDE SEQUENCE [LARGE SCALE GENOMIC DNA]</scope>
    <source>
        <strain evidence="3">cv. Chang Bougi</strain>
        <tissue evidence="2">Leaf</tissue>
    </source>
</reference>
<dbReference type="Proteomes" id="UP000321947">
    <property type="component" value="Unassembled WGS sequence"/>
</dbReference>
<evidence type="ECO:0000313" key="2">
    <source>
        <dbReference type="EMBL" id="TYK19798.1"/>
    </source>
</evidence>
<name>A0A5D3D8A9_CUCMM</name>
<gene>
    <name evidence="2" type="ORF">E5676_scaffold307G00270</name>
</gene>
<feature type="region of interest" description="Disordered" evidence="1">
    <location>
        <begin position="108"/>
        <end position="140"/>
    </location>
</feature>
<proteinExistence type="predicted"/>
<evidence type="ECO:0008006" key="4">
    <source>
        <dbReference type="Google" id="ProtNLM"/>
    </source>
</evidence>
<dbReference type="EMBL" id="SSTD01006538">
    <property type="protein sequence ID" value="TYK19798.1"/>
    <property type="molecule type" value="Genomic_DNA"/>
</dbReference>
<feature type="compositionally biased region" description="Basic and acidic residues" evidence="1">
    <location>
        <begin position="124"/>
        <end position="133"/>
    </location>
</feature>